<organism evidence="6 7">
    <name type="scientific">Butyrivibrio proteoclasticus</name>
    <dbReference type="NCBI Taxonomy" id="43305"/>
    <lineage>
        <taxon>Bacteria</taxon>
        <taxon>Bacillati</taxon>
        <taxon>Bacillota</taxon>
        <taxon>Clostridia</taxon>
        <taxon>Lachnospirales</taxon>
        <taxon>Lachnospiraceae</taxon>
        <taxon>Butyrivibrio</taxon>
    </lineage>
</organism>
<name>A0A1I5QCA4_9FIRM</name>
<dbReference type="InterPro" id="IPR025645">
    <property type="entry name" value="DUF4349"/>
</dbReference>
<feature type="compositionally biased region" description="Low complexity" evidence="2">
    <location>
        <begin position="314"/>
        <end position="329"/>
    </location>
</feature>
<feature type="chain" id="PRO_5038480351" description="DUF4349 domain-containing protein" evidence="4">
    <location>
        <begin position="24"/>
        <end position="341"/>
    </location>
</feature>
<keyword evidence="3" id="KW-1133">Transmembrane helix</keyword>
<reference evidence="7" key="1">
    <citation type="submission" date="2016-10" db="EMBL/GenBank/DDBJ databases">
        <authorList>
            <person name="Varghese N."/>
            <person name="Submissions S."/>
        </authorList>
    </citation>
    <scope>NUCLEOTIDE SEQUENCE [LARGE SCALE GENOMIC DNA]</scope>
    <source>
        <strain evidence="7">P18</strain>
    </source>
</reference>
<gene>
    <name evidence="6" type="ORF">SAMN04487928_10235</name>
</gene>
<keyword evidence="1" id="KW-0175">Coiled coil</keyword>
<dbReference type="Pfam" id="PF14257">
    <property type="entry name" value="DUF4349"/>
    <property type="match status" value="1"/>
</dbReference>
<feature type="signal peptide" evidence="4">
    <location>
        <begin position="1"/>
        <end position="23"/>
    </location>
</feature>
<evidence type="ECO:0000256" key="2">
    <source>
        <dbReference type="SAM" id="MobiDB-lite"/>
    </source>
</evidence>
<evidence type="ECO:0000256" key="4">
    <source>
        <dbReference type="SAM" id="SignalP"/>
    </source>
</evidence>
<dbReference type="EMBL" id="FOXO01000002">
    <property type="protein sequence ID" value="SFP43486.1"/>
    <property type="molecule type" value="Genomic_DNA"/>
</dbReference>
<feature type="compositionally biased region" description="Polar residues" evidence="2">
    <location>
        <begin position="330"/>
        <end position="341"/>
    </location>
</feature>
<feature type="domain" description="DUF4349" evidence="5">
    <location>
        <begin position="75"/>
        <end position="289"/>
    </location>
</feature>
<keyword evidence="3" id="KW-0472">Membrane</keyword>
<dbReference type="AlphaFoldDB" id="A0A1I5QCA4"/>
<dbReference type="OrthoDB" id="2162337at2"/>
<feature type="region of interest" description="Disordered" evidence="2">
    <location>
        <begin position="313"/>
        <end position="341"/>
    </location>
</feature>
<sequence length="341" mass="38111">MKRCSVKALLLGSTIGLSLVLSACGGSGYTASNYAEESVAESAYDAKSYNAYETMDAEAVEAPGESVQVPEKSDRKLITTVNLSTETEDLDKTMAQVENKTKELGGYIENSSIYNGSTYSSYKESRSASYTIRVPVDKLDFFIESVEEGTNITNKSVSVDDVTLQYVDIESKKKALKTEEQRLLEILEKAETVEDIIKVEERLSDVRYELESIESQLRTYDNKVDYSTVYMDVSEVEQYTPAEKKGVIERIAEGFVYNFKEVINALVELFIWIVIHIPQIIILLLLCLAAIFGCRAYASSRKKKREMKMRAYMQAQGQAQPQAQPSAGQINTQGNDNGNKQ</sequence>
<keyword evidence="3" id="KW-0812">Transmembrane</keyword>
<proteinExistence type="predicted"/>
<accession>A0A1I5QCA4</accession>
<evidence type="ECO:0000259" key="5">
    <source>
        <dbReference type="Pfam" id="PF14257"/>
    </source>
</evidence>
<protein>
    <recommendedName>
        <fullName evidence="5">DUF4349 domain-containing protein</fullName>
    </recommendedName>
</protein>
<evidence type="ECO:0000313" key="7">
    <source>
        <dbReference type="Proteomes" id="UP000182624"/>
    </source>
</evidence>
<evidence type="ECO:0000256" key="1">
    <source>
        <dbReference type="SAM" id="Coils"/>
    </source>
</evidence>
<evidence type="ECO:0000256" key="3">
    <source>
        <dbReference type="SAM" id="Phobius"/>
    </source>
</evidence>
<feature type="coiled-coil region" evidence="1">
    <location>
        <begin position="169"/>
        <end position="223"/>
    </location>
</feature>
<evidence type="ECO:0000313" key="6">
    <source>
        <dbReference type="EMBL" id="SFP43486.1"/>
    </source>
</evidence>
<feature type="transmembrane region" description="Helical" evidence="3">
    <location>
        <begin position="269"/>
        <end position="298"/>
    </location>
</feature>
<dbReference type="Proteomes" id="UP000182624">
    <property type="component" value="Unassembled WGS sequence"/>
</dbReference>
<dbReference type="PROSITE" id="PS51257">
    <property type="entry name" value="PROKAR_LIPOPROTEIN"/>
    <property type="match status" value="1"/>
</dbReference>
<keyword evidence="7" id="KW-1185">Reference proteome</keyword>
<dbReference type="RefSeq" id="WP_074883279.1">
    <property type="nucleotide sequence ID" value="NZ_FOXO01000002.1"/>
</dbReference>
<keyword evidence="4" id="KW-0732">Signal</keyword>